<evidence type="ECO:0000256" key="4">
    <source>
        <dbReference type="ARBA" id="ARBA00023239"/>
    </source>
</evidence>
<feature type="domain" description="Carbohydrate kinase PfkB" evidence="6">
    <location>
        <begin position="416"/>
        <end position="547"/>
    </location>
</feature>
<dbReference type="EMBL" id="JASNQZ010000011">
    <property type="protein sequence ID" value="KAL0951261.1"/>
    <property type="molecule type" value="Genomic_DNA"/>
</dbReference>
<name>A0ABR3J6Y2_9AGAR</name>
<keyword evidence="2" id="KW-0378">Hydrolase</keyword>
<gene>
    <name evidence="7" type="ORF">HGRIS_007975</name>
</gene>
<accession>A0ABR3J6Y2</accession>
<evidence type="ECO:0000256" key="5">
    <source>
        <dbReference type="ARBA" id="ARBA00023295"/>
    </source>
</evidence>
<keyword evidence="3" id="KW-0464">Manganese</keyword>
<dbReference type="SUPFAM" id="SSF53613">
    <property type="entry name" value="Ribokinase-like"/>
    <property type="match status" value="1"/>
</dbReference>
<dbReference type="PANTHER" id="PTHR42909:SF1">
    <property type="entry name" value="CARBOHYDRATE KINASE PFKB DOMAIN-CONTAINING PROTEIN"/>
    <property type="match status" value="1"/>
</dbReference>
<evidence type="ECO:0000259" key="6">
    <source>
        <dbReference type="Pfam" id="PF00294"/>
    </source>
</evidence>
<keyword evidence="1" id="KW-0479">Metal-binding</keyword>
<dbReference type="Gene3D" id="3.40.1790.10">
    <property type="entry name" value="Indigoidine synthase domain"/>
    <property type="match status" value="1"/>
</dbReference>
<evidence type="ECO:0000313" key="7">
    <source>
        <dbReference type="EMBL" id="KAL0951261.1"/>
    </source>
</evidence>
<dbReference type="HAMAP" id="MF_01876">
    <property type="entry name" value="PsiMP_glycosidase"/>
    <property type="match status" value="1"/>
</dbReference>
<proteinExistence type="inferred from homology"/>
<comment type="caution">
    <text evidence="7">The sequence shown here is derived from an EMBL/GenBank/DDBJ whole genome shotgun (WGS) entry which is preliminary data.</text>
</comment>
<evidence type="ECO:0000256" key="3">
    <source>
        <dbReference type="ARBA" id="ARBA00023211"/>
    </source>
</evidence>
<evidence type="ECO:0000256" key="1">
    <source>
        <dbReference type="ARBA" id="ARBA00022723"/>
    </source>
</evidence>
<dbReference type="Pfam" id="PF04227">
    <property type="entry name" value="Indigoidine_A"/>
    <property type="match status" value="1"/>
</dbReference>
<evidence type="ECO:0000313" key="8">
    <source>
        <dbReference type="Proteomes" id="UP001556367"/>
    </source>
</evidence>
<keyword evidence="4" id="KW-0456">Lyase</keyword>
<protein>
    <recommendedName>
        <fullName evidence="6">Carbohydrate kinase PfkB domain-containing protein</fullName>
    </recommendedName>
</protein>
<dbReference type="InterPro" id="IPR011611">
    <property type="entry name" value="PfkB_dom"/>
</dbReference>
<keyword evidence="8" id="KW-1185">Reference proteome</keyword>
<dbReference type="SUPFAM" id="SSF110581">
    <property type="entry name" value="Indigoidine synthase A-like"/>
    <property type="match status" value="1"/>
</dbReference>
<dbReference type="Proteomes" id="UP001556367">
    <property type="component" value="Unassembled WGS sequence"/>
</dbReference>
<dbReference type="InterPro" id="IPR007342">
    <property type="entry name" value="PsuG"/>
</dbReference>
<sequence length="786" mass="83011">MSLSCRHAWTRCSRLTTRPARGLSSLAKQNAFLDIHEEVQHALAKNIPVVALETAVVTHGFPAPENLQLAKSLEEIVRSTGCVPATMGLLDGRIKIGLKDAELERLANSSKPVKVSRRDIGPALAKRVEGGTTCSATLICAAMAGIKVFATGGLGGVHRGGENCAFSTSYRKRDLQLIAGGLYIALDVSADLPELSRCPVGLVSAGVKSILDIGRTLEYLETLGVPVLAYGETTDFPAFFSRKSGFQAPYNVNTPRAAAEILYAQAQLGLQHGALIAVPIPEKFEAAGQEIQKAVDQAVAESEANGVSKLGKAATPWLLTRIGELTQRRSLASNIALLENTALIGGQIAVEYSKLGTDAHIASSYVQYKPTIISKASENTTPVKPAPAKLVVAGTAAVDITAHASPTADAALSVHSTSPGSVCMSLGGVARNVAEAAHKMSASSDVLLVSPIGDDGFGRLLTTETESLGMRTDGFIRVGGRSAVCNMLLSGDGNLMGGVADMGITEDASAEQIEELIADRRPSIVSLDGNLSTSTISKLVAFCNGRGIHVFFEPTSITKSTRIIPAVADHLQLGRKTPAVGFISPNLLELSQLYEAASSDPHNLTSHPEWWTSIDRYQLGQDFRDGLAKLSRKSVSDNGRSEEKLGFLADRGVVQMAVNLLPFFQRIIIKCGPHGVVVVMHVPTEAAAQSGWLNASVDRAIIVANDRSEVVVVRHFPAQPAPGIVNVTGAGDTFVGVLLASLLKEPELFDSPESLERYISLAQQGAVLTLQSPLAISPELATLRIG</sequence>
<dbReference type="Pfam" id="PF00294">
    <property type="entry name" value="PfkB"/>
    <property type="match status" value="2"/>
</dbReference>
<dbReference type="InterPro" id="IPR022830">
    <property type="entry name" value="Indigdn_synthA-like"/>
</dbReference>
<organism evidence="7 8">
    <name type="scientific">Hohenbuehelia grisea</name>
    <dbReference type="NCBI Taxonomy" id="104357"/>
    <lineage>
        <taxon>Eukaryota</taxon>
        <taxon>Fungi</taxon>
        <taxon>Dikarya</taxon>
        <taxon>Basidiomycota</taxon>
        <taxon>Agaricomycotina</taxon>
        <taxon>Agaricomycetes</taxon>
        <taxon>Agaricomycetidae</taxon>
        <taxon>Agaricales</taxon>
        <taxon>Pleurotineae</taxon>
        <taxon>Pleurotaceae</taxon>
        <taxon>Hohenbuehelia</taxon>
    </lineage>
</organism>
<keyword evidence="5" id="KW-0326">Glycosidase</keyword>
<dbReference type="InterPro" id="IPR029056">
    <property type="entry name" value="Ribokinase-like"/>
</dbReference>
<evidence type="ECO:0000256" key="2">
    <source>
        <dbReference type="ARBA" id="ARBA00022801"/>
    </source>
</evidence>
<feature type="domain" description="Carbohydrate kinase PfkB" evidence="6">
    <location>
        <begin position="691"/>
        <end position="778"/>
    </location>
</feature>
<dbReference type="PANTHER" id="PTHR42909">
    <property type="entry name" value="ZGC:136858"/>
    <property type="match status" value="1"/>
</dbReference>
<reference evidence="8" key="1">
    <citation type="submission" date="2024-06" db="EMBL/GenBank/DDBJ databases">
        <title>Multi-omics analyses provide insights into the biosynthesis of the anticancer antibiotic pleurotin in Hohenbuehelia grisea.</title>
        <authorList>
            <person name="Weaver J.A."/>
            <person name="Alberti F."/>
        </authorList>
    </citation>
    <scope>NUCLEOTIDE SEQUENCE [LARGE SCALE GENOMIC DNA]</scope>
    <source>
        <strain evidence="8">T-177</strain>
    </source>
</reference>
<dbReference type="Gene3D" id="3.40.1190.20">
    <property type="match status" value="1"/>
</dbReference>